<dbReference type="PROSITE" id="PS50222">
    <property type="entry name" value="EF_HAND_2"/>
    <property type="match status" value="1"/>
</dbReference>
<dbReference type="InterPro" id="IPR011992">
    <property type="entry name" value="EF-hand-dom_pair"/>
</dbReference>
<dbReference type="PANTHER" id="PTHR14269:SF60">
    <property type="entry name" value="CARDIOLIPIN SYNTHASE (CMP-FORMING)"/>
    <property type="match status" value="1"/>
</dbReference>
<feature type="region of interest" description="Disordered" evidence="13">
    <location>
        <begin position="341"/>
        <end position="372"/>
    </location>
</feature>
<dbReference type="AlphaFoldDB" id="A0AAU9W1R9"/>
<dbReference type="GO" id="GO:0032049">
    <property type="term" value="P:cardiolipin biosynthetic process"/>
    <property type="evidence" value="ECO:0007669"/>
    <property type="project" value="TreeGrafter"/>
</dbReference>
<evidence type="ECO:0000313" key="17">
    <source>
        <dbReference type="Proteomes" id="UP001159428"/>
    </source>
</evidence>
<proteinExistence type="predicted"/>
<keyword evidence="4 14" id="KW-0812">Transmembrane</keyword>
<feature type="domain" description="EF-hand" evidence="15">
    <location>
        <begin position="355"/>
        <end position="390"/>
    </location>
</feature>
<keyword evidence="7" id="KW-0443">Lipid metabolism</keyword>
<evidence type="ECO:0000256" key="6">
    <source>
        <dbReference type="ARBA" id="ARBA00022989"/>
    </source>
</evidence>
<comment type="subcellular location">
    <subcellularLocation>
        <location evidence="1">Membrane</location>
        <topology evidence="1">Multi-pass membrane protein</topology>
    </subcellularLocation>
</comment>
<gene>
    <name evidence="16" type="ORF">PMEA_00031707</name>
</gene>
<evidence type="ECO:0000256" key="1">
    <source>
        <dbReference type="ARBA" id="ARBA00004141"/>
    </source>
</evidence>
<dbReference type="GO" id="GO:0043337">
    <property type="term" value="F:cardiolipin synthase (CMP-forming)"/>
    <property type="evidence" value="ECO:0007669"/>
    <property type="project" value="UniProtKB-EC"/>
</dbReference>
<reference evidence="16 17" key="1">
    <citation type="submission" date="2022-05" db="EMBL/GenBank/DDBJ databases">
        <authorList>
            <consortium name="Genoscope - CEA"/>
            <person name="William W."/>
        </authorList>
    </citation>
    <scope>NUCLEOTIDE SEQUENCE [LARGE SCALE GENOMIC DNA]</scope>
</reference>
<evidence type="ECO:0000256" key="14">
    <source>
        <dbReference type="SAM" id="Phobius"/>
    </source>
</evidence>
<feature type="transmembrane region" description="Helical" evidence="14">
    <location>
        <begin position="149"/>
        <end position="169"/>
    </location>
</feature>
<evidence type="ECO:0000313" key="16">
    <source>
        <dbReference type="EMBL" id="CAH3043748.1"/>
    </source>
</evidence>
<protein>
    <recommendedName>
        <fullName evidence="11">cardiolipin synthase (CMP-forming)</fullName>
        <ecNumber evidence="11">2.7.8.41</ecNumber>
    </recommendedName>
</protein>
<feature type="transmembrane region" description="Helical" evidence="14">
    <location>
        <begin position="121"/>
        <end position="143"/>
    </location>
</feature>
<evidence type="ECO:0000256" key="8">
    <source>
        <dbReference type="ARBA" id="ARBA00023136"/>
    </source>
</evidence>
<comment type="catalytic activity">
    <reaction evidence="12">
        <text>a CDP-1,2-diacyl-sn-glycerol + a 1,2-diacyl-sn-glycero-3-phospho-(1'-sn-glycerol) = a cardiolipin + CMP + H(+)</text>
        <dbReference type="Rhea" id="RHEA:32931"/>
        <dbReference type="ChEBI" id="CHEBI:15378"/>
        <dbReference type="ChEBI" id="CHEBI:58332"/>
        <dbReference type="ChEBI" id="CHEBI:60377"/>
        <dbReference type="ChEBI" id="CHEBI:62237"/>
        <dbReference type="ChEBI" id="CHEBI:64716"/>
        <dbReference type="EC" id="2.7.8.41"/>
    </reaction>
</comment>
<evidence type="ECO:0000256" key="5">
    <source>
        <dbReference type="ARBA" id="ARBA00022837"/>
    </source>
</evidence>
<dbReference type="PANTHER" id="PTHR14269">
    <property type="entry name" value="CDP-DIACYLGLYCEROL--GLYCEROL-3-PHOSPHATE 3-PHOSPHATIDYLTRANSFERASE-RELATED"/>
    <property type="match status" value="1"/>
</dbReference>
<keyword evidence="10" id="KW-1208">Phospholipid metabolism</keyword>
<dbReference type="Gene3D" id="1.20.120.1760">
    <property type="match status" value="1"/>
</dbReference>
<keyword evidence="17" id="KW-1185">Reference proteome</keyword>
<dbReference type="Gene3D" id="1.10.238.10">
    <property type="entry name" value="EF-hand"/>
    <property type="match status" value="1"/>
</dbReference>
<keyword evidence="8 14" id="KW-0472">Membrane</keyword>
<dbReference type="EC" id="2.7.8.41" evidence="11"/>
<feature type="transmembrane region" description="Helical" evidence="14">
    <location>
        <begin position="190"/>
        <end position="214"/>
    </location>
</feature>
<evidence type="ECO:0000256" key="2">
    <source>
        <dbReference type="ARBA" id="ARBA00022516"/>
    </source>
</evidence>
<dbReference type="PROSITE" id="PS00018">
    <property type="entry name" value="EF_HAND_1"/>
    <property type="match status" value="2"/>
</dbReference>
<evidence type="ECO:0000256" key="9">
    <source>
        <dbReference type="ARBA" id="ARBA00023209"/>
    </source>
</evidence>
<dbReference type="InterPro" id="IPR000462">
    <property type="entry name" value="CDP-OH_P_trans"/>
</dbReference>
<dbReference type="Pfam" id="PF01066">
    <property type="entry name" value="CDP-OH_P_transf"/>
    <property type="match status" value="1"/>
</dbReference>
<dbReference type="InterPro" id="IPR043130">
    <property type="entry name" value="CDP-OH_PTrfase_TM_dom"/>
</dbReference>
<dbReference type="InterPro" id="IPR018247">
    <property type="entry name" value="EF_Hand_1_Ca_BS"/>
</dbReference>
<comment type="caution">
    <text evidence="16">The sequence shown here is derived from an EMBL/GenBank/DDBJ whole genome shotgun (WGS) entry which is preliminary data.</text>
</comment>
<dbReference type="GO" id="GO:0005509">
    <property type="term" value="F:calcium ion binding"/>
    <property type="evidence" value="ECO:0007669"/>
    <property type="project" value="InterPro"/>
</dbReference>
<keyword evidence="9" id="KW-0594">Phospholipid biosynthesis</keyword>
<evidence type="ECO:0000256" key="11">
    <source>
        <dbReference type="ARBA" id="ARBA00039001"/>
    </source>
</evidence>
<keyword evidence="6 14" id="KW-1133">Transmembrane helix</keyword>
<dbReference type="Pfam" id="PF13499">
    <property type="entry name" value="EF-hand_7"/>
    <property type="match status" value="1"/>
</dbReference>
<dbReference type="EMBL" id="CALNXJ010000007">
    <property type="protein sequence ID" value="CAH3043748.1"/>
    <property type="molecule type" value="Genomic_DNA"/>
</dbReference>
<name>A0AAU9W1R9_9CNID</name>
<dbReference type="InterPro" id="IPR050324">
    <property type="entry name" value="CDP-alcohol_PTase-I"/>
</dbReference>
<keyword evidence="3" id="KW-0808">Transferase</keyword>
<keyword evidence="2" id="KW-0444">Lipid biosynthesis</keyword>
<evidence type="ECO:0000256" key="7">
    <source>
        <dbReference type="ARBA" id="ARBA00023098"/>
    </source>
</evidence>
<sequence>MAGVCGNCQILRLTSTLKGCFNTKFLPFKPKYTIPATFVSTFSFLGYRRSSENRPSGGFIWQHGRRVPEDICTFWKLKGSRSYRSTSFHFQRDVEEPVKTKPVSGIIKTKLEKMKEMKEDIYTVPNLLSTFRILITPVLGYLIVTEDFVSSLLFFGVAGVTDMLDGFIARNFKNQKSVLGTVLDPFADKILMSVLTISLTVVSLLPVTLTALILSRDALLIGYAFYLRYKSLPSPKTISRYFDFNLPTVELRPNFLGKANTVLQLALVGCSLAAPVFGFVDHPHLQYLCHIKEHLKEEIEFKEEEMSDEDLQFHYFRLHDYDGNRKLDGLEIMHAISHYQNESGVTDKEETSEEANSRTVDQILDEDDLNSDGYIDYPEYIASHKTSTKDSEGHAN</sequence>
<evidence type="ECO:0000256" key="10">
    <source>
        <dbReference type="ARBA" id="ARBA00023264"/>
    </source>
</evidence>
<organism evidence="16 17">
    <name type="scientific">Pocillopora meandrina</name>
    <dbReference type="NCBI Taxonomy" id="46732"/>
    <lineage>
        <taxon>Eukaryota</taxon>
        <taxon>Metazoa</taxon>
        <taxon>Cnidaria</taxon>
        <taxon>Anthozoa</taxon>
        <taxon>Hexacorallia</taxon>
        <taxon>Scleractinia</taxon>
        <taxon>Astrocoeniina</taxon>
        <taxon>Pocilloporidae</taxon>
        <taxon>Pocillopora</taxon>
    </lineage>
</organism>
<keyword evidence="5" id="KW-0106">Calcium</keyword>
<evidence type="ECO:0000256" key="4">
    <source>
        <dbReference type="ARBA" id="ARBA00022692"/>
    </source>
</evidence>
<evidence type="ECO:0000256" key="13">
    <source>
        <dbReference type="SAM" id="MobiDB-lite"/>
    </source>
</evidence>
<dbReference type="SUPFAM" id="SSF47473">
    <property type="entry name" value="EF-hand"/>
    <property type="match status" value="1"/>
</dbReference>
<evidence type="ECO:0000259" key="15">
    <source>
        <dbReference type="PROSITE" id="PS50222"/>
    </source>
</evidence>
<evidence type="ECO:0000256" key="3">
    <source>
        <dbReference type="ARBA" id="ARBA00022679"/>
    </source>
</evidence>
<accession>A0AAU9W1R9</accession>
<dbReference type="Proteomes" id="UP001159428">
    <property type="component" value="Unassembled WGS sequence"/>
</dbReference>
<dbReference type="InterPro" id="IPR002048">
    <property type="entry name" value="EF_hand_dom"/>
</dbReference>
<dbReference type="GO" id="GO:0005739">
    <property type="term" value="C:mitochondrion"/>
    <property type="evidence" value="ECO:0007669"/>
    <property type="project" value="TreeGrafter"/>
</dbReference>
<dbReference type="GO" id="GO:0016020">
    <property type="term" value="C:membrane"/>
    <property type="evidence" value="ECO:0007669"/>
    <property type="project" value="UniProtKB-SubCell"/>
</dbReference>
<evidence type="ECO:0000256" key="12">
    <source>
        <dbReference type="ARBA" id="ARBA00047433"/>
    </source>
</evidence>